<gene>
    <name evidence="1" type="ORF">DWW08_05885</name>
</gene>
<reference evidence="1 2" key="1">
    <citation type="submission" date="2018-08" db="EMBL/GenBank/DDBJ databases">
        <title>A genome reference for cultivated species of the human gut microbiota.</title>
        <authorList>
            <person name="Zou Y."/>
            <person name="Xue W."/>
            <person name="Luo G."/>
        </authorList>
    </citation>
    <scope>NUCLEOTIDE SEQUENCE [LARGE SCALE GENOMIC DNA]</scope>
    <source>
        <strain evidence="1 2">AF14-26</strain>
    </source>
</reference>
<protein>
    <submittedName>
        <fullName evidence="1">Uncharacterized protein</fullName>
    </submittedName>
</protein>
<dbReference type="Proteomes" id="UP000286270">
    <property type="component" value="Unassembled WGS sequence"/>
</dbReference>
<comment type="caution">
    <text evidence="1">The sequence shown here is derived from an EMBL/GenBank/DDBJ whole genome shotgun (WGS) entry which is preliminary data.</text>
</comment>
<accession>A0A412YGH3</accession>
<organism evidence="1 2">
    <name type="scientific">Bacteroides fragilis</name>
    <dbReference type="NCBI Taxonomy" id="817"/>
    <lineage>
        <taxon>Bacteria</taxon>
        <taxon>Pseudomonadati</taxon>
        <taxon>Bacteroidota</taxon>
        <taxon>Bacteroidia</taxon>
        <taxon>Bacteroidales</taxon>
        <taxon>Bacteroidaceae</taxon>
        <taxon>Bacteroides</taxon>
    </lineage>
</organism>
<sequence>MKLEQDRSIVNPASTSSHETAYFVINLNPLKDFLSQTISPGDLIVSLTDLLIDYSLNHNDGNDDIFRDNVGTIALLIDVLREVDRK</sequence>
<name>A0A412YGH3_BACFG</name>
<dbReference type="RefSeq" id="WP_122142027.1">
    <property type="nucleotide sequence ID" value="NZ_JAFKPL010000045.1"/>
</dbReference>
<dbReference type="EMBL" id="QRZH01000004">
    <property type="protein sequence ID" value="RGV56511.1"/>
    <property type="molecule type" value="Genomic_DNA"/>
</dbReference>
<proteinExistence type="predicted"/>
<dbReference type="AlphaFoldDB" id="A0A412YGH3"/>
<evidence type="ECO:0000313" key="1">
    <source>
        <dbReference type="EMBL" id="RGV56511.1"/>
    </source>
</evidence>
<evidence type="ECO:0000313" key="2">
    <source>
        <dbReference type="Proteomes" id="UP000286270"/>
    </source>
</evidence>